<evidence type="ECO:0000256" key="6">
    <source>
        <dbReference type="SAM" id="Coils"/>
    </source>
</evidence>
<feature type="compositionally biased region" description="Acidic residues" evidence="7">
    <location>
        <begin position="495"/>
        <end position="504"/>
    </location>
</feature>
<dbReference type="Gene3D" id="1.25.40.10">
    <property type="entry name" value="Tetratricopeptide repeat domain"/>
    <property type="match status" value="4"/>
</dbReference>
<feature type="region of interest" description="Disordered" evidence="7">
    <location>
        <begin position="1278"/>
        <end position="1297"/>
    </location>
</feature>
<feature type="region of interest" description="Disordered" evidence="7">
    <location>
        <begin position="748"/>
        <end position="767"/>
    </location>
</feature>
<feature type="repeat" description="TPR" evidence="5">
    <location>
        <begin position="1077"/>
        <end position="1110"/>
    </location>
</feature>
<feature type="compositionally biased region" description="Low complexity" evidence="7">
    <location>
        <begin position="208"/>
        <end position="226"/>
    </location>
</feature>
<feature type="compositionally biased region" description="Polar residues" evidence="7">
    <location>
        <begin position="402"/>
        <end position="416"/>
    </location>
</feature>
<feature type="region of interest" description="Disordered" evidence="7">
    <location>
        <begin position="1304"/>
        <end position="1337"/>
    </location>
</feature>
<dbReference type="Pfam" id="PF13877">
    <property type="entry name" value="RPAP3_C"/>
    <property type="match status" value="1"/>
</dbReference>
<feature type="region of interest" description="Disordered" evidence="7">
    <location>
        <begin position="782"/>
        <end position="809"/>
    </location>
</feature>
<feature type="domain" description="RNA-polymerase II-associated protein 3-like C-terminal" evidence="8">
    <location>
        <begin position="1367"/>
        <end position="1455"/>
    </location>
</feature>
<feature type="compositionally biased region" description="Acidic residues" evidence="7">
    <location>
        <begin position="386"/>
        <end position="395"/>
    </location>
</feature>
<dbReference type="OrthoDB" id="629492at2759"/>
<evidence type="ECO:0000313" key="9">
    <source>
        <dbReference type="EMBL" id="GAX83699.1"/>
    </source>
</evidence>
<keyword evidence="10" id="KW-1185">Reference proteome</keyword>
<comment type="similarity">
    <text evidence="3">Belongs to the RPAP3 family.</text>
</comment>
<gene>
    <name evidence="9" type="ORF">CEUSTIGMA_g11124.t1</name>
</gene>
<dbReference type="InterPro" id="IPR019734">
    <property type="entry name" value="TPR_rpt"/>
</dbReference>
<keyword evidence="1" id="KW-0677">Repeat</keyword>
<dbReference type="PANTHER" id="PTHR46423:SF1">
    <property type="entry name" value="RNA POLYMERASE II-ASSOCIATED PROTEIN 3"/>
    <property type="match status" value="1"/>
</dbReference>
<protein>
    <recommendedName>
        <fullName evidence="4">RNA polymerase II-associated protein 3</fullName>
    </recommendedName>
</protein>
<organism evidence="9 10">
    <name type="scientific">Chlamydomonas eustigma</name>
    <dbReference type="NCBI Taxonomy" id="1157962"/>
    <lineage>
        <taxon>Eukaryota</taxon>
        <taxon>Viridiplantae</taxon>
        <taxon>Chlorophyta</taxon>
        <taxon>core chlorophytes</taxon>
        <taxon>Chlorophyceae</taxon>
        <taxon>CS clade</taxon>
        <taxon>Chlamydomonadales</taxon>
        <taxon>Chlamydomonadaceae</taxon>
        <taxon>Chlamydomonas</taxon>
    </lineage>
</organism>
<feature type="region of interest" description="Disordered" evidence="7">
    <location>
        <begin position="148"/>
        <end position="181"/>
    </location>
</feature>
<feature type="repeat" description="TPR" evidence="5">
    <location>
        <begin position="328"/>
        <end position="361"/>
    </location>
</feature>
<feature type="compositionally biased region" description="Low complexity" evidence="7">
    <location>
        <begin position="539"/>
        <end position="555"/>
    </location>
</feature>
<evidence type="ECO:0000256" key="2">
    <source>
        <dbReference type="ARBA" id="ARBA00022803"/>
    </source>
</evidence>
<feature type="region of interest" description="Disordered" evidence="7">
    <location>
        <begin position="1192"/>
        <end position="1260"/>
    </location>
</feature>
<feature type="repeat" description="TPR" evidence="5">
    <location>
        <begin position="566"/>
        <end position="599"/>
    </location>
</feature>
<evidence type="ECO:0000256" key="1">
    <source>
        <dbReference type="ARBA" id="ARBA00022737"/>
    </source>
</evidence>
<evidence type="ECO:0000313" key="10">
    <source>
        <dbReference type="Proteomes" id="UP000232323"/>
    </source>
</evidence>
<dbReference type="InterPro" id="IPR051966">
    <property type="entry name" value="RPAP3"/>
</dbReference>
<sequence length="1481" mass="156812">MMLEAETERVLRIGNFTISEKERVEFDNITGEQISQITDCEKLRRLEAYMAHEGLAPTAEAARQRLNALGSVDPILNPHSAHEHMAALKASKADLKSWTASMSSKTSSKSSSTPSSISHSPAAFSTMPPVRAVGTIQVKPGVLAATAATSQASNNKPTNTKHGDPSESAKKKDSKFGGNVRSGTEYYQAWDKFADKALEDSDDDEQPSKPAAPAAVPKPKQEAAAATSEAGPIPARGPALTERLIAVNQGLTNEEKEYNANAEKIKGNECFKSKEYAQAVERYTISLGFVPTAPAVHANRAAAYIKLRMWDAAVADCDMALTQDPCHVKARVRRAAARLELSQPDKAMEDIEAALLMDPSNSELLNMKERTDKLLSKSTIRRIVIDEEDDDEEDGNTALLPSPSTNKPQASASLSQEAAGKPRTRITVVEESDESGEDGEEQEENKQASPTSPLPATCRGGAPSAVAAFNVAASAPGSSNQEPLGGSRKVRIAVVDDDDSDEGESVGQPSGVKPGVTIQGSPPPPPPPPPASLERADNSSTAAVPVPASPHVSAPYQPTESPSQRASKIKDLGNRFFAKGDFASAIKSYKEALELDKANAVLYANLALGKLKAGDLKGSLSDASVSVSLDPSYHKAMHRRALAKKGLGLLHAARDDLKIAIDMVGPGHDSKASLEADMRAVIKDMVEAEKKKKAQQAASAAASKKHHYKGGVTIEVHEDEDEEDHGAKITAAQLKKVEDDAAALAMRLKRESASAQHEWEEQEAQSLKAWQEAQKKVVVDASKGHQMAGRSDQQAASTKSAPNLSPKPAPTVVAVALGSGNTSEDLAAEAGVPSPPTPPPAVAPGSSKGDADLEEVRQQGNKMYSLGDMHGALMAYEQCLYKDPSSVPVHANMALTKLRLGDSAGAISHCDVVLQTSSADPSTKLKAQHRKAQALAALGRLEEALEAYKPVKAALKVHPQVEKEYSEIVQRLTAQEDLKLKTRLAEEENANSAAREAARKAEELAAQIARSKAEAEKAAEEQRALQVAAEAAAKEVHRAKEEARAAEEKAAAQRKAVDEAVEKVQSDATSTKQLEIAEQERQLGNSHFGKGSYEEAVGAYTRSIGAKPSAASFSNRALVMLKLNRPIEAEADCKSALALDPGLLKAHHRWALSLKDQGRLEAAVAKMDEILSSEELKAPREITMQLELERSAMKQQLSESGSAKRGSTESMTSERNMTVGVPPEVVGGGREVQIPAAKRTTIKIEESNSSDEEDEEASSPSLPLPAAALMAQAAAADASGAGSGGNTTSVPGGTVSATLMNKATTPSASPDVAEHSSKPTPPSAPDASTASAQPTPPAVVAARLHEAASAKAAAAIDKLASKRPTLPRSAVEFERSCKLVSNNFEVLVDFVKSVKPSSYQAVFKEAISGQIIASIVHALKGCLAESPDFAELSLRKLSEVSRFSMAASMLSKAAKIEVGEVLSSLETAGRDVAELRSKYKV</sequence>
<evidence type="ECO:0000256" key="7">
    <source>
        <dbReference type="SAM" id="MobiDB-lite"/>
    </source>
</evidence>
<comment type="caution">
    <text evidence="9">The sequence shown here is derived from an EMBL/GenBank/DDBJ whole genome shotgun (WGS) entry which is preliminary data.</text>
</comment>
<feature type="region of interest" description="Disordered" evidence="7">
    <location>
        <begin position="824"/>
        <end position="852"/>
    </location>
</feature>
<feature type="compositionally biased region" description="Polar residues" evidence="7">
    <location>
        <begin position="1286"/>
        <end position="1297"/>
    </location>
</feature>
<dbReference type="SMART" id="SM00028">
    <property type="entry name" value="TPR"/>
    <property type="match status" value="10"/>
</dbReference>
<evidence type="ECO:0000256" key="3">
    <source>
        <dbReference type="ARBA" id="ARBA00038275"/>
    </source>
</evidence>
<feature type="region of interest" description="Disordered" evidence="7">
    <location>
        <begin position="386"/>
        <end position="461"/>
    </location>
</feature>
<dbReference type="GO" id="GO:0101031">
    <property type="term" value="C:protein folding chaperone complex"/>
    <property type="evidence" value="ECO:0007669"/>
    <property type="project" value="TreeGrafter"/>
</dbReference>
<proteinExistence type="inferred from homology"/>
<evidence type="ECO:0000256" key="4">
    <source>
        <dbReference type="ARBA" id="ARBA00040133"/>
    </source>
</evidence>
<feature type="coiled-coil region" evidence="6">
    <location>
        <begin position="984"/>
        <end position="1063"/>
    </location>
</feature>
<feature type="compositionally biased region" description="Polar residues" evidence="7">
    <location>
        <begin position="791"/>
        <end position="803"/>
    </location>
</feature>
<keyword evidence="6" id="KW-0175">Coiled coil</keyword>
<feature type="compositionally biased region" description="Acidic residues" evidence="7">
    <location>
        <begin position="430"/>
        <end position="443"/>
    </location>
</feature>
<feature type="region of interest" description="Disordered" evidence="7">
    <location>
        <begin position="199"/>
        <end position="237"/>
    </location>
</feature>
<feature type="compositionally biased region" description="Low complexity" evidence="7">
    <location>
        <begin position="1325"/>
        <end position="1337"/>
    </location>
</feature>
<feature type="region of interest" description="Disordered" evidence="7">
    <location>
        <begin position="474"/>
        <end position="566"/>
    </location>
</feature>
<evidence type="ECO:0000256" key="5">
    <source>
        <dbReference type="PROSITE-ProRule" id="PRU00339"/>
    </source>
</evidence>
<dbReference type="EMBL" id="BEGY01000105">
    <property type="protein sequence ID" value="GAX83699.1"/>
    <property type="molecule type" value="Genomic_DNA"/>
</dbReference>
<dbReference type="SUPFAM" id="SSF48452">
    <property type="entry name" value="TPR-like"/>
    <property type="match status" value="2"/>
</dbReference>
<feature type="region of interest" description="Disordered" evidence="7">
    <location>
        <begin position="103"/>
        <end position="126"/>
    </location>
</feature>
<dbReference type="PROSITE" id="PS50005">
    <property type="entry name" value="TPR"/>
    <property type="match status" value="3"/>
</dbReference>
<dbReference type="PANTHER" id="PTHR46423">
    <property type="entry name" value="RNA POLYMERASE II-ASSOCIATED PROTEIN 3"/>
    <property type="match status" value="1"/>
</dbReference>
<feature type="compositionally biased region" description="Basic and acidic residues" evidence="7">
    <location>
        <begin position="161"/>
        <end position="175"/>
    </location>
</feature>
<reference evidence="9 10" key="1">
    <citation type="submission" date="2017-08" db="EMBL/GenBank/DDBJ databases">
        <title>Acidophilic green algal genome provides insights into adaptation to an acidic environment.</title>
        <authorList>
            <person name="Hirooka S."/>
            <person name="Hirose Y."/>
            <person name="Kanesaki Y."/>
            <person name="Higuchi S."/>
            <person name="Fujiwara T."/>
            <person name="Onuma R."/>
            <person name="Era A."/>
            <person name="Ohbayashi R."/>
            <person name="Uzuka A."/>
            <person name="Nozaki H."/>
            <person name="Yoshikawa H."/>
            <person name="Miyagishima S.Y."/>
        </authorList>
    </citation>
    <scope>NUCLEOTIDE SEQUENCE [LARGE SCALE GENOMIC DNA]</scope>
    <source>
        <strain evidence="9 10">NIES-2499</strain>
    </source>
</reference>
<feature type="compositionally biased region" description="Pro residues" evidence="7">
    <location>
        <begin position="521"/>
        <end position="531"/>
    </location>
</feature>
<feature type="compositionally biased region" description="Polar residues" evidence="7">
    <location>
        <begin position="556"/>
        <end position="566"/>
    </location>
</feature>
<name>A0A250XL98_9CHLO</name>
<dbReference type="STRING" id="1157962.A0A250XL98"/>
<keyword evidence="2 5" id="KW-0802">TPR repeat</keyword>
<dbReference type="Pfam" id="PF13414">
    <property type="entry name" value="TPR_11"/>
    <property type="match status" value="1"/>
</dbReference>
<feature type="compositionally biased region" description="Low complexity" evidence="7">
    <location>
        <begin position="103"/>
        <end position="120"/>
    </location>
</feature>
<accession>A0A250XL98</accession>
<dbReference type="InterPro" id="IPR025986">
    <property type="entry name" value="RPAP3-like_C"/>
</dbReference>
<feature type="compositionally biased region" description="Pro residues" evidence="7">
    <location>
        <begin position="833"/>
        <end position="842"/>
    </location>
</feature>
<dbReference type="Proteomes" id="UP000232323">
    <property type="component" value="Unassembled WGS sequence"/>
</dbReference>
<evidence type="ECO:0000259" key="8">
    <source>
        <dbReference type="Pfam" id="PF13877"/>
    </source>
</evidence>
<feature type="compositionally biased region" description="Acidic residues" evidence="7">
    <location>
        <begin position="1248"/>
        <end position="1257"/>
    </location>
</feature>
<dbReference type="InterPro" id="IPR011990">
    <property type="entry name" value="TPR-like_helical_dom_sf"/>
</dbReference>